<dbReference type="AlphaFoldDB" id="A0A916J7T2"/>
<name>A0A916J7T2_9PROT</name>
<comment type="caution">
    <text evidence="1">The sequence shown here is derived from an EMBL/GenBank/DDBJ whole genome shotgun (WGS) entry which is preliminary data.</text>
</comment>
<accession>A0A916J7T2</accession>
<dbReference type="Proteomes" id="UP000742786">
    <property type="component" value="Unassembled WGS sequence"/>
</dbReference>
<proteinExistence type="predicted"/>
<gene>
    <name evidence="1" type="ORF">GTOL_11869</name>
</gene>
<sequence length="78" mass="8821">MKKLFCRKCGLNDVSISYWRSVACMREEVAAKECLGGFLEKNSRFPVVWNVWRVNVPNKLSAEIDGLTVSQLAWGTIA</sequence>
<evidence type="ECO:0000313" key="1">
    <source>
        <dbReference type="EMBL" id="CAG4883986.1"/>
    </source>
</evidence>
<organism evidence="1 2">
    <name type="scientific">Georgfuchsia toluolica</name>
    <dbReference type="NCBI Taxonomy" id="424218"/>
    <lineage>
        <taxon>Bacteria</taxon>
        <taxon>Pseudomonadati</taxon>
        <taxon>Pseudomonadota</taxon>
        <taxon>Betaproteobacteria</taxon>
        <taxon>Nitrosomonadales</taxon>
        <taxon>Sterolibacteriaceae</taxon>
        <taxon>Georgfuchsia</taxon>
    </lineage>
</organism>
<evidence type="ECO:0000313" key="2">
    <source>
        <dbReference type="Proteomes" id="UP000742786"/>
    </source>
</evidence>
<protein>
    <submittedName>
        <fullName evidence="1">Uncharacterized protein</fullName>
    </submittedName>
</protein>
<keyword evidence="2" id="KW-1185">Reference proteome</keyword>
<reference evidence="1" key="1">
    <citation type="submission" date="2021-04" db="EMBL/GenBank/DDBJ databases">
        <authorList>
            <person name="Hornung B."/>
        </authorList>
    </citation>
    <scope>NUCLEOTIDE SEQUENCE</scope>
    <source>
        <strain evidence="1">G5G6</strain>
    </source>
</reference>
<dbReference type="EMBL" id="CAJQUM010000001">
    <property type="protein sequence ID" value="CAG4883986.1"/>
    <property type="molecule type" value="Genomic_DNA"/>
</dbReference>